<evidence type="ECO:0000259" key="8">
    <source>
        <dbReference type="PROSITE" id="PS51007"/>
    </source>
</evidence>
<keyword evidence="2 6" id="KW-0349">Heme</keyword>
<dbReference type="Gene3D" id="1.10.760.10">
    <property type="entry name" value="Cytochrome c-like domain"/>
    <property type="match status" value="1"/>
</dbReference>
<dbReference type="InterPro" id="IPR036909">
    <property type="entry name" value="Cyt_c-like_dom_sf"/>
</dbReference>
<keyword evidence="5 6" id="KW-0408">Iron</keyword>
<protein>
    <submittedName>
        <fullName evidence="9">Cytochrome c5 family protein</fullName>
    </submittedName>
</protein>
<proteinExistence type="predicted"/>
<evidence type="ECO:0000256" key="7">
    <source>
        <dbReference type="SAM" id="MobiDB-lite"/>
    </source>
</evidence>
<dbReference type="Proteomes" id="UP000599109">
    <property type="component" value="Unassembled WGS sequence"/>
</dbReference>
<feature type="region of interest" description="Disordered" evidence="7">
    <location>
        <begin position="1"/>
        <end position="20"/>
    </location>
</feature>
<keyword evidence="1" id="KW-0813">Transport</keyword>
<reference evidence="9 10" key="1">
    <citation type="journal article" date="2017" name="Int. J. Syst. Evol. Microbiol.">
        <title>Ramlibacter monticola sp. nov., isolated from forest soil.</title>
        <authorList>
            <person name="Chaudhary D.K."/>
            <person name="Kim J."/>
        </authorList>
    </citation>
    <scope>NUCLEOTIDE SEQUENCE [LARGE SCALE GENOMIC DNA]</scope>
    <source>
        <strain evidence="9 10">KACC 19175</strain>
    </source>
</reference>
<dbReference type="GO" id="GO:0009055">
    <property type="term" value="F:electron transfer activity"/>
    <property type="evidence" value="ECO:0007669"/>
    <property type="project" value="InterPro"/>
</dbReference>
<dbReference type="AlphaFoldDB" id="A0A937CRC6"/>
<dbReference type="PRINTS" id="PR00607">
    <property type="entry name" value="CYTCHROMECIE"/>
</dbReference>
<dbReference type="InterPro" id="IPR002323">
    <property type="entry name" value="Cyt_CIE"/>
</dbReference>
<dbReference type="PANTHER" id="PTHR40942">
    <property type="match status" value="1"/>
</dbReference>
<evidence type="ECO:0000256" key="6">
    <source>
        <dbReference type="PROSITE-ProRule" id="PRU00433"/>
    </source>
</evidence>
<accession>A0A937CRC6</accession>
<dbReference type="Pfam" id="PF13442">
    <property type="entry name" value="Cytochrome_CBB3"/>
    <property type="match status" value="1"/>
</dbReference>
<dbReference type="SUPFAM" id="SSF46626">
    <property type="entry name" value="Cytochrome c"/>
    <property type="match status" value="1"/>
</dbReference>
<evidence type="ECO:0000256" key="4">
    <source>
        <dbReference type="ARBA" id="ARBA00022982"/>
    </source>
</evidence>
<dbReference type="GO" id="GO:0020037">
    <property type="term" value="F:heme binding"/>
    <property type="evidence" value="ECO:0007669"/>
    <property type="project" value="InterPro"/>
</dbReference>
<keyword evidence="4" id="KW-0249">Electron transport</keyword>
<dbReference type="PANTHER" id="PTHR40942:SF4">
    <property type="entry name" value="CYTOCHROME C5"/>
    <property type="match status" value="1"/>
</dbReference>
<sequence length="237" mass="24193">MCAQLPGATANSTPENSGRVPRTQVRLWAVSMPGILLHRRGEATFGAARTVEGGQTQERQGLASQSQENLSPAILSRGICRRDDCKSAVSHGGRILRLVNNSGGSGGRDGPPCPAGMSFASTLGAFFQSRNLEILKMKLIAGGLLVLATMGVASTAMAADGKTVYETTCAMCHAAGVAGAPKFGDKAAWAPRIATGKAALVASVVKGKNAMPPKGGKADLTDADIAAAVDYITAAAK</sequence>
<evidence type="ECO:0000256" key="2">
    <source>
        <dbReference type="ARBA" id="ARBA00022617"/>
    </source>
</evidence>
<dbReference type="PROSITE" id="PS51007">
    <property type="entry name" value="CYTC"/>
    <property type="match status" value="1"/>
</dbReference>
<dbReference type="EMBL" id="JAEQNE010000001">
    <property type="protein sequence ID" value="MBL0390735.1"/>
    <property type="molecule type" value="Genomic_DNA"/>
</dbReference>
<gene>
    <name evidence="9" type="ORF">JJ685_06210</name>
</gene>
<evidence type="ECO:0000256" key="3">
    <source>
        <dbReference type="ARBA" id="ARBA00022723"/>
    </source>
</evidence>
<feature type="domain" description="Cytochrome c" evidence="8">
    <location>
        <begin position="156"/>
        <end position="236"/>
    </location>
</feature>
<evidence type="ECO:0000256" key="5">
    <source>
        <dbReference type="ARBA" id="ARBA00023004"/>
    </source>
</evidence>
<name>A0A937CRC6_9BURK</name>
<keyword evidence="3 6" id="KW-0479">Metal-binding</keyword>
<dbReference type="InterPro" id="IPR009056">
    <property type="entry name" value="Cyt_c-like_dom"/>
</dbReference>
<keyword evidence="10" id="KW-1185">Reference proteome</keyword>
<evidence type="ECO:0000313" key="9">
    <source>
        <dbReference type="EMBL" id="MBL0390735.1"/>
    </source>
</evidence>
<evidence type="ECO:0000313" key="10">
    <source>
        <dbReference type="Proteomes" id="UP000599109"/>
    </source>
</evidence>
<evidence type="ECO:0000256" key="1">
    <source>
        <dbReference type="ARBA" id="ARBA00022448"/>
    </source>
</evidence>
<dbReference type="GO" id="GO:0005506">
    <property type="term" value="F:iron ion binding"/>
    <property type="evidence" value="ECO:0007669"/>
    <property type="project" value="InterPro"/>
</dbReference>
<organism evidence="9 10">
    <name type="scientific">Ramlibacter monticola</name>
    <dbReference type="NCBI Taxonomy" id="1926872"/>
    <lineage>
        <taxon>Bacteria</taxon>
        <taxon>Pseudomonadati</taxon>
        <taxon>Pseudomonadota</taxon>
        <taxon>Betaproteobacteria</taxon>
        <taxon>Burkholderiales</taxon>
        <taxon>Comamonadaceae</taxon>
        <taxon>Ramlibacter</taxon>
    </lineage>
</organism>
<comment type="caution">
    <text evidence="9">The sequence shown here is derived from an EMBL/GenBank/DDBJ whole genome shotgun (WGS) entry which is preliminary data.</text>
</comment>